<dbReference type="Pfam" id="PF00400">
    <property type="entry name" value="WD40"/>
    <property type="match status" value="2"/>
</dbReference>
<dbReference type="SMART" id="SM00320">
    <property type="entry name" value="WD40"/>
    <property type="match status" value="4"/>
</dbReference>
<feature type="coiled-coil region" evidence="2">
    <location>
        <begin position="65"/>
        <end position="107"/>
    </location>
</feature>
<evidence type="ECO:0000313" key="3">
    <source>
        <dbReference type="EMBL" id="CAD8067336.1"/>
    </source>
</evidence>
<keyword evidence="1" id="KW-0853">WD repeat</keyword>
<organism evidence="3 4">
    <name type="scientific">Paramecium sonneborni</name>
    <dbReference type="NCBI Taxonomy" id="65129"/>
    <lineage>
        <taxon>Eukaryota</taxon>
        <taxon>Sar</taxon>
        <taxon>Alveolata</taxon>
        <taxon>Ciliophora</taxon>
        <taxon>Intramacronucleata</taxon>
        <taxon>Oligohymenophorea</taxon>
        <taxon>Peniculida</taxon>
        <taxon>Parameciidae</taxon>
        <taxon>Paramecium</taxon>
    </lineage>
</organism>
<dbReference type="EMBL" id="CAJJDN010000022">
    <property type="protein sequence ID" value="CAD8067336.1"/>
    <property type="molecule type" value="Genomic_DNA"/>
</dbReference>
<feature type="repeat" description="WD" evidence="1">
    <location>
        <begin position="218"/>
        <end position="252"/>
    </location>
</feature>
<evidence type="ECO:0000313" key="4">
    <source>
        <dbReference type="Proteomes" id="UP000692954"/>
    </source>
</evidence>
<keyword evidence="4" id="KW-1185">Reference proteome</keyword>
<dbReference type="GO" id="GO:0097361">
    <property type="term" value="C:cytosolic [4Fe-4S] assembly targeting complex"/>
    <property type="evidence" value="ECO:0007669"/>
    <property type="project" value="TreeGrafter"/>
</dbReference>
<reference evidence="3" key="1">
    <citation type="submission" date="2021-01" db="EMBL/GenBank/DDBJ databases">
        <authorList>
            <consortium name="Genoscope - CEA"/>
            <person name="William W."/>
        </authorList>
    </citation>
    <scope>NUCLEOTIDE SEQUENCE</scope>
</reference>
<accession>A0A8S1LRR7</accession>
<evidence type="ECO:0000256" key="1">
    <source>
        <dbReference type="PROSITE-ProRule" id="PRU00221"/>
    </source>
</evidence>
<dbReference type="InterPro" id="IPR001680">
    <property type="entry name" value="WD40_rpt"/>
</dbReference>
<evidence type="ECO:0008006" key="5">
    <source>
        <dbReference type="Google" id="ProtNLM"/>
    </source>
</evidence>
<dbReference type="PANTHER" id="PTHR19920">
    <property type="entry name" value="WD40 PROTEIN CIAO1"/>
    <property type="match status" value="1"/>
</dbReference>
<keyword evidence="2" id="KW-0175">Coiled coil</keyword>
<evidence type="ECO:0000256" key="2">
    <source>
        <dbReference type="SAM" id="Coils"/>
    </source>
</evidence>
<dbReference type="PROSITE" id="PS50294">
    <property type="entry name" value="WD_REPEATS_REGION"/>
    <property type="match status" value="1"/>
</dbReference>
<sequence>MLSYTCVNCNQQIADRFCKNEFCKENRLFCFEKCVRTQQKHIDHIDNTEKIDLLPNYFKDISIQCQEMIEQLDILFTEIQQLFEQFKNDLVQKYQISERNLKQLNSNHINNAIFNFVKFGEKKKTLLNIFNKTSQQYKLSLQDCIEELKINMLEVPSQEIASQQFQYELIQNSFINSKLRCCSFAFNDDSSIIVNGLENGVIIIYEFINEVIKKKDEVKNHKDAVYCLQFMKKVNQFISGGQDAIINIWSIDPQNKWYNSLKIDGQSSSILSLIIDNSNNTILTGNRKSQINVFKVFNEMKDWQCIQTLIEHKVDVDILSLSLNPKQNLLISCAEEDNYIKLYQKNNQIWSLFQNIKVQQWGYRLCFIDNSRFTFQSFQSTYLNIYENNLLNNLFTKTNDVQIQQNYSFDDILFPWQFIQSKSILMCKSGQYINLFTILPNKEIKLIQTINFLNEQLYGAFNENGEYLLTWAVNSEQIQIRKYKEFKS</sequence>
<dbReference type="Proteomes" id="UP000692954">
    <property type="component" value="Unassembled WGS sequence"/>
</dbReference>
<proteinExistence type="predicted"/>
<dbReference type="OrthoDB" id="308272at2759"/>
<dbReference type="PROSITE" id="PS50082">
    <property type="entry name" value="WD_REPEATS_2"/>
    <property type="match status" value="1"/>
</dbReference>
<name>A0A8S1LRR7_9CILI</name>
<protein>
    <recommendedName>
        <fullName evidence="5">WD40-repeat-containing domain</fullName>
    </recommendedName>
</protein>
<comment type="caution">
    <text evidence="3">The sequence shown here is derived from an EMBL/GenBank/DDBJ whole genome shotgun (WGS) entry which is preliminary data.</text>
</comment>
<gene>
    <name evidence="3" type="ORF">PSON_ATCC_30995.1.T0220395</name>
</gene>
<dbReference type="GO" id="GO:0016226">
    <property type="term" value="P:iron-sulfur cluster assembly"/>
    <property type="evidence" value="ECO:0007669"/>
    <property type="project" value="TreeGrafter"/>
</dbReference>
<dbReference type="PANTHER" id="PTHR19920:SF0">
    <property type="entry name" value="CYTOSOLIC IRON-SULFUR PROTEIN ASSEMBLY PROTEIN CIAO1-RELATED"/>
    <property type="match status" value="1"/>
</dbReference>
<dbReference type="AlphaFoldDB" id="A0A8S1LRR7"/>